<proteinExistence type="inferred from homology"/>
<dbReference type="PANTHER" id="PTHR15092">
    <property type="entry name" value="POLY A -SPECIFIC RIBONUCLEASE/TARGET OF EGR1, MEMBER 1"/>
    <property type="match status" value="1"/>
</dbReference>
<dbReference type="InterPro" id="IPR051181">
    <property type="entry name" value="CAF1_poly(A)_ribonucleases"/>
</dbReference>
<dbReference type="PANTHER" id="PTHR15092:SF22">
    <property type="entry name" value="POLY(A)-SPECIFIC RIBONUCLEASE PNLDC1"/>
    <property type="match status" value="1"/>
</dbReference>
<dbReference type="AlphaFoldDB" id="B8C6X4"/>
<dbReference type="Gene3D" id="3.30.1370.50">
    <property type="entry name" value="R3H-like domain"/>
    <property type="match status" value="1"/>
</dbReference>
<feature type="region of interest" description="Disordered" evidence="2">
    <location>
        <begin position="309"/>
        <end position="334"/>
    </location>
</feature>
<dbReference type="RefSeq" id="XP_002292026.1">
    <property type="nucleotide sequence ID" value="XM_002291990.1"/>
</dbReference>
<gene>
    <name evidence="3" type="ORF">THAPSDRAFT_23762</name>
</gene>
<dbReference type="GeneID" id="7445604"/>
<evidence type="ECO:0000256" key="2">
    <source>
        <dbReference type="SAM" id="MobiDB-lite"/>
    </source>
</evidence>
<evidence type="ECO:0000313" key="4">
    <source>
        <dbReference type="Proteomes" id="UP000001449"/>
    </source>
</evidence>
<dbReference type="Proteomes" id="UP000001449">
    <property type="component" value="Chromosome 8"/>
</dbReference>
<protein>
    <submittedName>
        <fullName evidence="3">Uncharacterized protein</fullName>
    </submittedName>
</protein>
<organism evidence="3 4">
    <name type="scientific">Thalassiosira pseudonana</name>
    <name type="common">Marine diatom</name>
    <name type="synonym">Cyclotella nana</name>
    <dbReference type="NCBI Taxonomy" id="35128"/>
    <lineage>
        <taxon>Eukaryota</taxon>
        <taxon>Sar</taxon>
        <taxon>Stramenopiles</taxon>
        <taxon>Ochrophyta</taxon>
        <taxon>Bacillariophyta</taxon>
        <taxon>Coscinodiscophyceae</taxon>
        <taxon>Thalassiosirophycidae</taxon>
        <taxon>Thalassiosirales</taxon>
        <taxon>Thalassiosiraceae</taxon>
        <taxon>Thalassiosira</taxon>
    </lineage>
</organism>
<dbReference type="InParanoid" id="B8C6X4"/>
<evidence type="ECO:0000256" key="1">
    <source>
        <dbReference type="ARBA" id="ARBA00008372"/>
    </source>
</evidence>
<dbReference type="InterPro" id="IPR012337">
    <property type="entry name" value="RNaseH-like_sf"/>
</dbReference>
<dbReference type="Pfam" id="PF04857">
    <property type="entry name" value="CAF1"/>
    <property type="match status" value="1"/>
</dbReference>
<dbReference type="HOGENOM" id="CLU_394064_0_0_1"/>
<dbReference type="KEGG" id="tps:THAPSDRAFT_23762"/>
<dbReference type="OMA" id="PPCNAFL"/>
<sequence>MAGAKSTPDSDSHCHSSCDEGGAPYLIVSFNARNLQSILSTTLPLPCLPSPTFSHSWPLDPSQSRINQRLTHQHIMVNVTKSNFLPQLQDFLHHLPTATYIAIDEEMTGIQLPPPPGETYRRLSKVELPGERYLNSLKGVPERYSILQVGVALFCKNPEYGAKKNAVGGAVADGNNNEGGSGTTGLGFRSSSAAVEEQDLDTDVNEHAYMHREGTLNQDELEDLTEREEDAADAREGGVADTKEIPEYTSRIYNFYLFPSGASREVTLNPSTVKFLLENHMDFDMVFRDGIPFTTVSNANQLKERFFQKRREKEQEGRDGAGGGNENGNKTPIKTRVKLTRPEDIAFIARTLAGLREWIDAESGNGDGNPTPQQQLMGDHGVLIELPENNGGTNRQNGYQDGEGTNLILPPCNAFLRRCLYETIEAEYPGLVLEKADSTGVGRNQIRVIRLSADEKKRREDRMLHEEWERLLLDNIGFTTIFQAISDACNGKSFSKAQTDGFLSGQLVDVSIPVEEGSAYEKGREVPLIIHNGLQDLMFLLTHCDNAKLPESFEDTKKLIQQYFPTIYDTKVLSTEYSDAIIKGGSTALGDLFDATCRTEPDEMKFTAPTIANQNGEGTGQAHEAAYDAYMTGCVFAALSSRILGSGRNGLTLDQLLQGPSDNLPRELLGLNKIYMHLSLYTIDLESSSGPPGLHDPLSSGLSIETTFHVSGISTNISTRDIYQCLSIGNRNECELLQHLQYEIIWVDDTSFFVGAKIDDDISADDSSAIALHVCQKLNSGLGGGVTVLAFGSYFKDKARESKSTGILGSLVSVVASPFHALGGVLGLGKRSNDGEGNGQANKRRRLG</sequence>
<accession>B8C6X4</accession>
<dbReference type="EMBL" id="CM000644">
    <property type="protein sequence ID" value="EED90877.1"/>
    <property type="molecule type" value="Genomic_DNA"/>
</dbReference>
<reference evidence="3 4" key="2">
    <citation type="journal article" date="2008" name="Nature">
        <title>The Phaeodactylum genome reveals the evolutionary history of diatom genomes.</title>
        <authorList>
            <person name="Bowler C."/>
            <person name="Allen A.E."/>
            <person name="Badger J.H."/>
            <person name="Grimwood J."/>
            <person name="Jabbari K."/>
            <person name="Kuo A."/>
            <person name="Maheswari U."/>
            <person name="Martens C."/>
            <person name="Maumus F."/>
            <person name="Otillar R.P."/>
            <person name="Rayko E."/>
            <person name="Salamov A."/>
            <person name="Vandepoele K."/>
            <person name="Beszteri B."/>
            <person name="Gruber A."/>
            <person name="Heijde M."/>
            <person name="Katinka M."/>
            <person name="Mock T."/>
            <person name="Valentin K."/>
            <person name="Verret F."/>
            <person name="Berges J.A."/>
            <person name="Brownlee C."/>
            <person name="Cadoret J.P."/>
            <person name="Chiovitti A."/>
            <person name="Choi C.J."/>
            <person name="Coesel S."/>
            <person name="De Martino A."/>
            <person name="Detter J.C."/>
            <person name="Durkin C."/>
            <person name="Falciatore A."/>
            <person name="Fournet J."/>
            <person name="Haruta M."/>
            <person name="Huysman M.J."/>
            <person name="Jenkins B.D."/>
            <person name="Jiroutova K."/>
            <person name="Jorgensen R.E."/>
            <person name="Joubert Y."/>
            <person name="Kaplan A."/>
            <person name="Kroger N."/>
            <person name="Kroth P.G."/>
            <person name="La Roche J."/>
            <person name="Lindquist E."/>
            <person name="Lommer M."/>
            <person name="Martin-Jezequel V."/>
            <person name="Lopez P.J."/>
            <person name="Lucas S."/>
            <person name="Mangogna M."/>
            <person name="McGinnis K."/>
            <person name="Medlin L.K."/>
            <person name="Montsant A."/>
            <person name="Oudot-Le Secq M.P."/>
            <person name="Napoli C."/>
            <person name="Obornik M."/>
            <person name="Parker M.S."/>
            <person name="Petit J.L."/>
            <person name="Porcel B.M."/>
            <person name="Poulsen N."/>
            <person name="Robison M."/>
            <person name="Rychlewski L."/>
            <person name="Rynearson T.A."/>
            <person name="Schmutz J."/>
            <person name="Shapiro H."/>
            <person name="Siaut M."/>
            <person name="Stanley M."/>
            <person name="Sussman M.R."/>
            <person name="Taylor A.R."/>
            <person name="Vardi A."/>
            <person name="von Dassow P."/>
            <person name="Vyverman W."/>
            <person name="Willis A."/>
            <person name="Wyrwicz L.S."/>
            <person name="Rokhsar D.S."/>
            <person name="Weissenbach J."/>
            <person name="Armbrust E.V."/>
            <person name="Green B.R."/>
            <person name="Van de Peer Y."/>
            <person name="Grigoriev I.V."/>
        </authorList>
    </citation>
    <scope>NUCLEOTIDE SEQUENCE [LARGE SCALE GENOMIC DNA]</scope>
    <source>
        <strain evidence="3 4">CCMP1335</strain>
    </source>
</reference>
<name>B8C6X4_THAPS</name>
<dbReference type="Gene3D" id="3.30.420.10">
    <property type="entry name" value="Ribonuclease H-like superfamily/Ribonuclease H"/>
    <property type="match status" value="2"/>
</dbReference>
<dbReference type="GO" id="GO:0003723">
    <property type="term" value="F:RNA binding"/>
    <property type="evidence" value="ECO:0000318"/>
    <property type="project" value="GO_Central"/>
</dbReference>
<dbReference type="SUPFAM" id="SSF53098">
    <property type="entry name" value="Ribonuclease H-like"/>
    <property type="match status" value="1"/>
</dbReference>
<evidence type="ECO:0000313" key="3">
    <source>
        <dbReference type="EMBL" id="EED90877.1"/>
    </source>
</evidence>
<dbReference type="InterPro" id="IPR006941">
    <property type="entry name" value="RNase_CAF1"/>
</dbReference>
<dbReference type="STRING" id="35128.B8C6X4"/>
<dbReference type="InterPro" id="IPR036867">
    <property type="entry name" value="R3H_dom_sf"/>
</dbReference>
<feature type="compositionally biased region" description="Basic and acidic residues" evidence="2">
    <location>
        <begin position="309"/>
        <end position="319"/>
    </location>
</feature>
<reference evidence="3 4" key="1">
    <citation type="journal article" date="2004" name="Science">
        <title>The genome of the diatom Thalassiosira pseudonana: ecology, evolution, and metabolism.</title>
        <authorList>
            <person name="Armbrust E.V."/>
            <person name="Berges J.A."/>
            <person name="Bowler C."/>
            <person name="Green B.R."/>
            <person name="Martinez D."/>
            <person name="Putnam N.H."/>
            <person name="Zhou S."/>
            <person name="Allen A.E."/>
            <person name="Apt K.E."/>
            <person name="Bechner M."/>
            <person name="Brzezinski M.A."/>
            <person name="Chaal B.K."/>
            <person name="Chiovitti A."/>
            <person name="Davis A.K."/>
            <person name="Demarest M.S."/>
            <person name="Detter J.C."/>
            <person name="Glavina T."/>
            <person name="Goodstein D."/>
            <person name="Hadi M.Z."/>
            <person name="Hellsten U."/>
            <person name="Hildebrand M."/>
            <person name="Jenkins B.D."/>
            <person name="Jurka J."/>
            <person name="Kapitonov V.V."/>
            <person name="Kroger N."/>
            <person name="Lau W.W."/>
            <person name="Lane T.W."/>
            <person name="Larimer F.W."/>
            <person name="Lippmeier J.C."/>
            <person name="Lucas S."/>
            <person name="Medina M."/>
            <person name="Montsant A."/>
            <person name="Obornik M."/>
            <person name="Parker M.S."/>
            <person name="Palenik B."/>
            <person name="Pazour G.J."/>
            <person name="Richardson P.M."/>
            <person name="Rynearson T.A."/>
            <person name="Saito M.A."/>
            <person name="Schwartz D.C."/>
            <person name="Thamatrakoln K."/>
            <person name="Valentin K."/>
            <person name="Vardi A."/>
            <person name="Wilkerson F.P."/>
            <person name="Rokhsar D.S."/>
        </authorList>
    </citation>
    <scope>NUCLEOTIDE SEQUENCE [LARGE SCALE GENOMIC DNA]</scope>
    <source>
        <strain evidence="3 4">CCMP1335</strain>
    </source>
</reference>
<dbReference type="SUPFAM" id="SSF82708">
    <property type="entry name" value="R3H domain"/>
    <property type="match status" value="1"/>
</dbReference>
<keyword evidence="4" id="KW-1185">Reference proteome</keyword>
<dbReference type="InterPro" id="IPR036397">
    <property type="entry name" value="RNaseH_sf"/>
</dbReference>
<dbReference type="PaxDb" id="35128-Thaps23762"/>
<comment type="similarity">
    <text evidence="1">Belongs to the CAF1 family.</text>
</comment>
<dbReference type="eggNOG" id="KOG1990">
    <property type="taxonomic scope" value="Eukaryota"/>
</dbReference>
<dbReference type="GO" id="GO:0000175">
    <property type="term" value="F:3'-5'-RNA exonuclease activity"/>
    <property type="evidence" value="ECO:0000318"/>
    <property type="project" value="GO_Central"/>
</dbReference>